<evidence type="ECO:0000256" key="1">
    <source>
        <dbReference type="ARBA" id="ARBA00004167"/>
    </source>
</evidence>
<dbReference type="RefSeq" id="WP_283823584.1">
    <property type="nucleotide sequence ID" value="NZ_JASDAY010000016.1"/>
</dbReference>
<evidence type="ECO:0000256" key="5">
    <source>
        <dbReference type="ARBA" id="ARBA00023136"/>
    </source>
</evidence>
<evidence type="ECO:0000256" key="6">
    <source>
        <dbReference type="SAM" id="Phobius"/>
    </source>
</evidence>
<proteinExistence type="inferred from homology"/>
<accession>A0AAJ1PT21</accession>
<comment type="similarity">
    <text evidence="2">Belongs to the UPF0154 family.</text>
</comment>
<name>A0AAJ1PT21_9MOLU</name>
<dbReference type="InterPro" id="IPR005359">
    <property type="entry name" value="UPF0154"/>
</dbReference>
<dbReference type="GO" id="GO:0016020">
    <property type="term" value="C:membrane"/>
    <property type="evidence" value="ECO:0007669"/>
    <property type="project" value="UniProtKB-SubCell"/>
</dbReference>
<keyword evidence="3 6" id="KW-0812">Transmembrane</keyword>
<keyword evidence="4 6" id="KW-1133">Transmembrane helix</keyword>
<evidence type="ECO:0000313" key="8">
    <source>
        <dbReference type="Proteomes" id="UP001224428"/>
    </source>
</evidence>
<dbReference type="EMBL" id="JASDDP010000024">
    <property type="protein sequence ID" value="MDJ1646016.1"/>
    <property type="molecule type" value="Genomic_DNA"/>
</dbReference>
<evidence type="ECO:0000256" key="3">
    <source>
        <dbReference type="ARBA" id="ARBA00022692"/>
    </source>
</evidence>
<reference evidence="7" key="1">
    <citation type="submission" date="2023-05" db="EMBL/GenBank/DDBJ databases">
        <title>Mycoplasma phocimorsus sp. nov., isolated from Scandinavian patients with seal finger or septic arthritis after contact with seals.</title>
        <authorList>
            <person name="Skafte-Holm A."/>
            <person name="Pedersen T.R."/>
            <person name="Froelund M."/>
            <person name="Stegger M."/>
            <person name="Qvortrup K."/>
            <person name="Michaels D.L."/>
            <person name="Brown D.R."/>
            <person name="Jensen J.S."/>
        </authorList>
    </citation>
    <scope>NUCLEOTIDE SEQUENCE</scope>
    <source>
        <strain evidence="7">M5725</strain>
    </source>
</reference>
<keyword evidence="8" id="KW-1185">Reference proteome</keyword>
<dbReference type="AlphaFoldDB" id="A0AAJ1PT21"/>
<evidence type="ECO:0000313" key="7">
    <source>
        <dbReference type="EMBL" id="MDJ1646016.1"/>
    </source>
</evidence>
<evidence type="ECO:0000256" key="2">
    <source>
        <dbReference type="ARBA" id="ARBA00006694"/>
    </source>
</evidence>
<comment type="subcellular location">
    <subcellularLocation>
        <location evidence="1">Membrane</location>
        <topology evidence="1">Single-pass membrane protein</topology>
    </subcellularLocation>
</comment>
<dbReference type="Proteomes" id="UP001224428">
    <property type="component" value="Unassembled WGS sequence"/>
</dbReference>
<dbReference type="Pfam" id="PF03672">
    <property type="entry name" value="UPF0154"/>
    <property type="match status" value="1"/>
</dbReference>
<sequence>MLSTGAIIGICIAIAIVCFLIGGILAFFISKKMFQKQLKENPPITEKMIRVMFAQMGRKASEKQIRSVMNSMNKAR</sequence>
<evidence type="ECO:0000256" key="4">
    <source>
        <dbReference type="ARBA" id="ARBA00022989"/>
    </source>
</evidence>
<protein>
    <submittedName>
        <fullName evidence="7">YneF family protein</fullName>
    </submittedName>
</protein>
<feature type="transmembrane region" description="Helical" evidence="6">
    <location>
        <begin position="6"/>
        <end position="29"/>
    </location>
</feature>
<gene>
    <name evidence="7" type="ORF">QLQ80_02925</name>
</gene>
<keyword evidence="5 6" id="KW-0472">Membrane</keyword>
<comment type="caution">
    <text evidence="7">The sequence shown here is derived from an EMBL/GenBank/DDBJ whole genome shotgun (WGS) entry which is preliminary data.</text>
</comment>
<organism evidence="7 8">
    <name type="scientific">Mycoplasma phocimorsus</name>
    <dbReference type="NCBI Taxonomy" id="3045839"/>
    <lineage>
        <taxon>Bacteria</taxon>
        <taxon>Bacillati</taxon>
        <taxon>Mycoplasmatota</taxon>
        <taxon>Mollicutes</taxon>
        <taxon>Mycoplasmataceae</taxon>
        <taxon>Mycoplasma</taxon>
    </lineage>
</organism>